<evidence type="ECO:0000313" key="2">
    <source>
        <dbReference type="EMBL" id="MEQ2445069.1"/>
    </source>
</evidence>
<organism evidence="2 3">
    <name type="scientific">Pseudoflavonifractor intestinihominis</name>
    <dbReference type="NCBI Taxonomy" id="3133171"/>
    <lineage>
        <taxon>Bacteria</taxon>
        <taxon>Bacillati</taxon>
        <taxon>Bacillota</taxon>
        <taxon>Clostridia</taxon>
        <taxon>Eubacteriales</taxon>
        <taxon>Oscillospiraceae</taxon>
        <taxon>Pseudoflavonifractor</taxon>
    </lineage>
</organism>
<dbReference type="EMBL" id="JBBMFK010000043">
    <property type="protein sequence ID" value="MEQ2445069.1"/>
    <property type="molecule type" value="Genomic_DNA"/>
</dbReference>
<sequence>MGLFEKLFPQKTAEAAVYTYFKTLGGYTPVYTSFEGGVYEMALTRACIHTFATHVSKLKPIVTGPGSGRLERVLQFQPNPWMDTKKYLYRLGTIYMTENTAFIVPVYSDELMLRTEGFYPILPSQAEIVERGGGQYVRFRFPTGQVGVLELENTGILTQFQYRSDFFGEGNGALRPTMELLNAQNQSILNGVKASASVRFLARLANVLKPETMKEERDRLVQDNLTAGNSGGVMIFDSKYADIKQIDSKPYIVDDKQAAQIRESVFDYYGMSDAILQNKYTSDQWSAYYEGKIEPFAIELGLVHTNMTYTPAEVARGKEIAFSVNRLQHMTMDDKLETVTQLFDRGMMNMDEGREVFQLPALNTVESKKYYIRRDYAEVNALGKEPQGKTEVSGDAGVQGPGVPGNEPAPAPEGGGEEAGE</sequence>
<gene>
    <name evidence="2" type="ORF">WMO64_16580</name>
</gene>
<proteinExistence type="predicted"/>
<dbReference type="Pfam" id="PF04860">
    <property type="entry name" value="Phage_portal"/>
    <property type="match status" value="1"/>
</dbReference>
<dbReference type="InterPro" id="IPR006944">
    <property type="entry name" value="Phage/GTA_portal"/>
</dbReference>
<dbReference type="Proteomes" id="UP001464378">
    <property type="component" value="Unassembled WGS sequence"/>
</dbReference>
<protein>
    <submittedName>
        <fullName evidence="2">Phage portal protein</fullName>
    </submittedName>
</protein>
<comment type="caution">
    <text evidence="2">The sequence shown here is derived from an EMBL/GenBank/DDBJ whole genome shotgun (WGS) entry which is preliminary data.</text>
</comment>
<reference evidence="2 3" key="1">
    <citation type="submission" date="2024-03" db="EMBL/GenBank/DDBJ databases">
        <title>Human intestinal bacterial collection.</title>
        <authorList>
            <person name="Pauvert C."/>
            <person name="Hitch T.C.A."/>
            <person name="Clavel T."/>
        </authorList>
    </citation>
    <scope>NUCLEOTIDE SEQUENCE [LARGE SCALE GENOMIC DNA]</scope>
    <source>
        <strain evidence="2 3">CLA-AP-H29</strain>
    </source>
</reference>
<dbReference type="RefSeq" id="WP_349232698.1">
    <property type="nucleotide sequence ID" value="NZ_JBBMFK010000043.1"/>
</dbReference>
<name>A0ABV1ECM5_9FIRM</name>
<accession>A0ABV1ECM5</accession>
<evidence type="ECO:0000256" key="1">
    <source>
        <dbReference type="SAM" id="MobiDB-lite"/>
    </source>
</evidence>
<keyword evidence="3" id="KW-1185">Reference proteome</keyword>
<feature type="region of interest" description="Disordered" evidence="1">
    <location>
        <begin position="382"/>
        <end position="421"/>
    </location>
</feature>
<evidence type="ECO:0000313" key="3">
    <source>
        <dbReference type="Proteomes" id="UP001464378"/>
    </source>
</evidence>